<sequence length="58" mass="6216">MRGKLPPPDPFESFDDPRLVIPAPTSVFLKGCTTPDAERVARAILAARPGLLLICVAD</sequence>
<evidence type="ECO:0000313" key="2">
    <source>
        <dbReference type="Proteomes" id="UP000278962"/>
    </source>
</evidence>
<organism evidence="1 2">
    <name type="scientific">Solirubrobacter pauli</name>
    <dbReference type="NCBI Taxonomy" id="166793"/>
    <lineage>
        <taxon>Bacteria</taxon>
        <taxon>Bacillati</taxon>
        <taxon>Actinomycetota</taxon>
        <taxon>Thermoleophilia</taxon>
        <taxon>Solirubrobacterales</taxon>
        <taxon>Solirubrobacteraceae</taxon>
        <taxon>Solirubrobacter</taxon>
    </lineage>
</organism>
<evidence type="ECO:0000313" key="1">
    <source>
        <dbReference type="EMBL" id="RKQ93290.1"/>
    </source>
</evidence>
<gene>
    <name evidence="1" type="ORF">C8N24_3151</name>
</gene>
<dbReference type="Proteomes" id="UP000278962">
    <property type="component" value="Unassembled WGS sequence"/>
</dbReference>
<dbReference type="EMBL" id="RBIL01000001">
    <property type="protein sequence ID" value="RKQ93290.1"/>
    <property type="molecule type" value="Genomic_DNA"/>
</dbReference>
<keyword evidence="2" id="KW-1185">Reference proteome</keyword>
<dbReference type="RefSeq" id="WP_170179128.1">
    <property type="nucleotide sequence ID" value="NZ_RBIL01000001.1"/>
</dbReference>
<dbReference type="AlphaFoldDB" id="A0A660LH78"/>
<proteinExistence type="predicted"/>
<reference evidence="1 2" key="1">
    <citation type="submission" date="2018-10" db="EMBL/GenBank/DDBJ databases">
        <title>Genomic Encyclopedia of Archaeal and Bacterial Type Strains, Phase II (KMG-II): from individual species to whole genera.</title>
        <authorList>
            <person name="Goeker M."/>
        </authorList>
    </citation>
    <scope>NUCLEOTIDE SEQUENCE [LARGE SCALE GENOMIC DNA]</scope>
    <source>
        <strain evidence="1 2">DSM 14954</strain>
    </source>
</reference>
<protein>
    <submittedName>
        <fullName evidence="1">Uncharacterized protein</fullName>
    </submittedName>
</protein>
<accession>A0A660LH78</accession>
<comment type="caution">
    <text evidence="1">The sequence shown here is derived from an EMBL/GenBank/DDBJ whole genome shotgun (WGS) entry which is preliminary data.</text>
</comment>
<name>A0A660LH78_9ACTN</name>